<dbReference type="EMBL" id="BAAAJK010000002">
    <property type="protein sequence ID" value="GAA1380916.1"/>
    <property type="molecule type" value="Genomic_DNA"/>
</dbReference>
<dbReference type="Proteomes" id="UP001501414">
    <property type="component" value="Unassembled WGS sequence"/>
</dbReference>
<accession>A0ABN1XGK0</accession>
<keyword evidence="2" id="KW-1185">Reference proteome</keyword>
<protein>
    <recommendedName>
        <fullName evidence="3">EthD domain-containing protein</fullName>
    </recommendedName>
</protein>
<reference evidence="1 2" key="1">
    <citation type="journal article" date="2019" name="Int. J. Syst. Evol. Microbiol.">
        <title>The Global Catalogue of Microorganisms (GCM) 10K type strain sequencing project: providing services to taxonomists for standard genome sequencing and annotation.</title>
        <authorList>
            <consortium name="The Broad Institute Genomics Platform"/>
            <consortium name="The Broad Institute Genome Sequencing Center for Infectious Disease"/>
            <person name="Wu L."/>
            <person name="Ma J."/>
        </authorList>
    </citation>
    <scope>NUCLEOTIDE SEQUENCE [LARGE SCALE GENOMIC DNA]</scope>
    <source>
        <strain evidence="1 2">JCM 11896</strain>
    </source>
</reference>
<evidence type="ECO:0000313" key="1">
    <source>
        <dbReference type="EMBL" id="GAA1380916.1"/>
    </source>
</evidence>
<dbReference type="RefSeq" id="WP_344018050.1">
    <property type="nucleotide sequence ID" value="NZ_BAAAJK010000002.1"/>
</dbReference>
<proteinExistence type="predicted"/>
<evidence type="ECO:0000313" key="2">
    <source>
        <dbReference type="Proteomes" id="UP001501414"/>
    </source>
</evidence>
<sequence>MAVPPAVLLAFTEPVSDDRLDEFHRWYDEVHVPELIEKIDGVVSVTRYALGEQQLVPTAELPGRRFLAVYTLDGPDVASVADQLGRALRDMEFRMSPAVNDSDKAPVLHFYTPIGASRSAAGPTP</sequence>
<evidence type="ECO:0008006" key="3">
    <source>
        <dbReference type="Google" id="ProtNLM"/>
    </source>
</evidence>
<organism evidence="1 2">
    <name type="scientific">Pseudonocardia kongjuensis</name>
    <dbReference type="NCBI Taxonomy" id="102227"/>
    <lineage>
        <taxon>Bacteria</taxon>
        <taxon>Bacillati</taxon>
        <taxon>Actinomycetota</taxon>
        <taxon>Actinomycetes</taxon>
        <taxon>Pseudonocardiales</taxon>
        <taxon>Pseudonocardiaceae</taxon>
        <taxon>Pseudonocardia</taxon>
    </lineage>
</organism>
<gene>
    <name evidence="1" type="ORF">GCM10009613_06010</name>
</gene>
<comment type="caution">
    <text evidence="1">The sequence shown here is derived from an EMBL/GenBank/DDBJ whole genome shotgun (WGS) entry which is preliminary data.</text>
</comment>
<name>A0ABN1XGK0_9PSEU</name>